<name>A0A8T0MNJ9_PANVG</name>
<evidence type="ECO:0000256" key="1">
    <source>
        <dbReference type="SAM" id="MobiDB-lite"/>
    </source>
</evidence>
<protein>
    <submittedName>
        <fullName evidence="2">Uncharacterized protein</fullName>
    </submittedName>
</protein>
<feature type="compositionally biased region" description="Basic residues" evidence="1">
    <location>
        <begin position="36"/>
        <end position="50"/>
    </location>
</feature>
<evidence type="ECO:0000313" key="2">
    <source>
        <dbReference type="EMBL" id="KAG2538268.1"/>
    </source>
</evidence>
<dbReference type="Proteomes" id="UP000823388">
    <property type="component" value="Chromosome 9N"/>
</dbReference>
<dbReference type="EMBL" id="CM029054">
    <property type="protein sequence ID" value="KAG2538268.1"/>
    <property type="molecule type" value="Genomic_DNA"/>
</dbReference>
<proteinExistence type="predicted"/>
<keyword evidence="3" id="KW-1185">Reference proteome</keyword>
<accession>A0A8T0MNJ9</accession>
<feature type="region of interest" description="Disordered" evidence="1">
    <location>
        <begin position="1"/>
        <end position="50"/>
    </location>
</feature>
<dbReference type="AlphaFoldDB" id="A0A8T0MNJ9"/>
<gene>
    <name evidence="2" type="ORF">PVAP13_9NG404856</name>
</gene>
<reference evidence="2" key="1">
    <citation type="submission" date="2020-05" db="EMBL/GenBank/DDBJ databases">
        <title>WGS assembly of Panicum virgatum.</title>
        <authorList>
            <person name="Lovell J.T."/>
            <person name="Jenkins J."/>
            <person name="Shu S."/>
            <person name="Juenger T.E."/>
            <person name="Schmutz J."/>
        </authorList>
    </citation>
    <scope>NUCLEOTIDE SEQUENCE</scope>
    <source>
        <strain evidence="2">AP13</strain>
    </source>
</reference>
<evidence type="ECO:0000313" key="3">
    <source>
        <dbReference type="Proteomes" id="UP000823388"/>
    </source>
</evidence>
<comment type="caution">
    <text evidence="2">The sequence shown here is derived from an EMBL/GenBank/DDBJ whole genome shotgun (WGS) entry which is preliminary data.</text>
</comment>
<organism evidence="2 3">
    <name type="scientific">Panicum virgatum</name>
    <name type="common">Blackwell switchgrass</name>
    <dbReference type="NCBI Taxonomy" id="38727"/>
    <lineage>
        <taxon>Eukaryota</taxon>
        <taxon>Viridiplantae</taxon>
        <taxon>Streptophyta</taxon>
        <taxon>Embryophyta</taxon>
        <taxon>Tracheophyta</taxon>
        <taxon>Spermatophyta</taxon>
        <taxon>Magnoliopsida</taxon>
        <taxon>Liliopsida</taxon>
        <taxon>Poales</taxon>
        <taxon>Poaceae</taxon>
        <taxon>PACMAD clade</taxon>
        <taxon>Panicoideae</taxon>
        <taxon>Panicodae</taxon>
        <taxon>Paniceae</taxon>
        <taxon>Panicinae</taxon>
        <taxon>Panicum</taxon>
        <taxon>Panicum sect. Hiantes</taxon>
    </lineage>
</organism>
<sequence>MPRPLRRVGPSVPRRASALLTTARRRRIYPPPAPRPSHHRPTRRRAAASVHRRHRALLTTAFTALREGPDSIADGLQESHARLHAPSKDEEVLWRVVGWHASGGVVLPVRGPVAGRLARQPRNGLAG</sequence>